<protein>
    <submittedName>
        <fullName evidence="2">Uncharacterized protein</fullName>
    </submittedName>
</protein>
<dbReference type="Proteomes" id="UP000001542">
    <property type="component" value="Unassembled WGS sequence"/>
</dbReference>
<feature type="compositionally biased region" description="Acidic residues" evidence="1">
    <location>
        <begin position="140"/>
        <end position="153"/>
    </location>
</feature>
<sequence length="343" mass="38640">MDSYHKAHRQTSSTSIGKISIDLKEEFDEEKYKEEQQIDEVINESSWVAGKTENKMASAPSFGDLMAEEQTKKKQRKKKSQPANPSYQKAIERPVPSNQPLRQQEPYPENESIEGEEVWDSATGKKTFIPYVKEEPADVYYDDGNQDFADDDQQGGYGGRDGYGRSSYGRGSYNRRGGGHGYRNEFYEDRGGGYGNHSYSKGYGNQFYDSGNVDDYQGYRGRSSGRAGNSYYGGRKQQPQPKISATEKYGDYTKKADGSSPDSSKRTEAPIFELGRKAQPTPPPIVPTPKQQPQPQPQSQPTIPTFNPVRKQPDPPKIQNAEKPVEKQAEKEEEWNPDDEGNQ</sequence>
<dbReference type="RefSeq" id="XP_001315856.1">
    <property type="nucleotide sequence ID" value="XM_001315821.1"/>
</dbReference>
<evidence type="ECO:0000313" key="3">
    <source>
        <dbReference type="Proteomes" id="UP000001542"/>
    </source>
</evidence>
<evidence type="ECO:0000313" key="2">
    <source>
        <dbReference type="EMBL" id="EAY03633.1"/>
    </source>
</evidence>
<proteinExistence type="predicted"/>
<feature type="compositionally biased region" description="Pro residues" evidence="1">
    <location>
        <begin position="280"/>
        <end position="298"/>
    </location>
</feature>
<keyword evidence="3" id="KW-1185">Reference proteome</keyword>
<feature type="compositionally biased region" description="Acidic residues" evidence="1">
    <location>
        <begin position="331"/>
        <end position="343"/>
    </location>
</feature>
<accession>A2EUP5</accession>
<gene>
    <name evidence="2" type="ORF">TVAG_161720</name>
</gene>
<dbReference type="KEGG" id="tva:4761479"/>
<dbReference type="VEuPathDB" id="TrichDB:TVAGG3_0255810"/>
<feature type="region of interest" description="Disordered" evidence="1">
    <location>
        <begin position="1"/>
        <end position="120"/>
    </location>
</feature>
<dbReference type="VEuPathDB" id="TrichDB:TVAG_161720"/>
<reference evidence="2" key="2">
    <citation type="journal article" date="2007" name="Science">
        <title>Draft genome sequence of the sexually transmitted pathogen Trichomonas vaginalis.</title>
        <authorList>
            <person name="Carlton J.M."/>
            <person name="Hirt R.P."/>
            <person name="Silva J.C."/>
            <person name="Delcher A.L."/>
            <person name="Schatz M."/>
            <person name="Zhao Q."/>
            <person name="Wortman J.R."/>
            <person name="Bidwell S.L."/>
            <person name="Alsmark U.C.M."/>
            <person name="Besteiro S."/>
            <person name="Sicheritz-Ponten T."/>
            <person name="Noel C.J."/>
            <person name="Dacks J.B."/>
            <person name="Foster P.G."/>
            <person name="Simillion C."/>
            <person name="Van de Peer Y."/>
            <person name="Miranda-Saavedra D."/>
            <person name="Barton G.J."/>
            <person name="Westrop G.D."/>
            <person name="Mueller S."/>
            <person name="Dessi D."/>
            <person name="Fiori P.L."/>
            <person name="Ren Q."/>
            <person name="Paulsen I."/>
            <person name="Zhang H."/>
            <person name="Bastida-Corcuera F.D."/>
            <person name="Simoes-Barbosa A."/>
            <person name="Brown M.T."/>
            <person name="Hayes R.D."/>
            <person name="Mukherjee M."/>
            <person name="Okumura C.Y."/>
            <person name="Schneider R."/>
            <person name="Smith A.J."/>
            <person name="Vanacova S."/>
            <person name="Villalvazo M."/>
            <person name="Haas B.J."/>
            <person name="Pertea M."/>
            <person name="Feldblyum T.V."/>
            <person name="Utterback T.R."/>
            <person name="Shu C.L."/>
            <person name="Osoegawa K."/>
            <person name="de Jong P.J."/>
            <person name="Hrdy I."/>
            <person name="Horvathova L."/>
            <person name="Zubacova Z."/>
            <person name="Dolezal P."/>
            <person name="Malik S.B."/>
            <person name="Logsdon J.M. Jr."/>
            <person name="Henze K."/>
            <person name="Gupta A."/>
            <person name="Wang C.C."/>
            <person name="Dunne R.L."/>
            <person name="Upcroft J.A."/>
            <person name="Upcroft P."/>
            <person name="White O."/>
            <person name="Salzberg S.L."/>
            <person name="Tang P."/>
            <person name="Chiu C.-H."/>
            <person name="Lee Y.-S."/>
            <person name="Embley T.M."/>
            <person name="Coombs G.H."/>
            <person name="Mottram J.C."/>
            <person name="Tachezy J."/>
            <person name="Fraser-Liggett C.M."/>
            <person name="Johnson P.J."/>
        </authorList>
    </citation>
    <scope>NUCLEOTIDE SEQUENCE [LARGE SCALE GENOMIC DNA]</scope>
    <source>
        <strain evidence="2">G3</strain>
    </source>
</reference>
<feature type="compositionally biased region" description="Basic and acidic residues" evidence="1">
    <location>
        <begin position="182"/>
        <end position="191"/>
    </location>
</feature>
<dbReference type="AlphaFoldDB" id="A2EUP5"/>
<name>A2EUP5_TRIV3</name>
<organism evidence="2 3">
    <name type="scientific">Trichomonas vaginalis (strain ATCC PRA-98 / G3)</name>
    <dbReference type="NCBI Taxonomy" id="412133"/>
    <lineage>
        <taxon>Eukaryota</taxon>
        <taxon>Metamonada</taxon>
        <taxon>Parabasalia</taxon>
        <taxon>Trichomonadida</taxon>
        <taxon>Trichomonadidae</taxon>
        <taxon>Trichomonas</taxon>
    </lineage>
</organism>
<feature type="compositionally biased region" description="Low complexity" evidence="1">
    <location>
        <begin position="164"/>
        <end position="175"/>
    </location>
</feature>
<feature type="compositionally biased region" description="Basic and acidic residues" evidence="1">
    <location>
        <begin position="248"/>
        <end position="268"/>
    </location>
</feature>
<dbReference type="InParanoid" id="A2EUP5"/>
<feature type="region of interest" description="Disordered" evidence="1">
    <location>
        <begin position="137"/>
        <end position="343"/>
    </location>
</feature>
<dbReference type="EMBL" id="DS113499">
    <property type="protein sequence ID" value="EAY03633.1"/>
    <property type="molecule type" value="Genomic_DNA"/>
</dbReference>
<evidence type="ECO:0000256" key="1">
    <source>
        <dbReference type="SAM" id="MobiDB-lite"/>
    </source>
</evidence>
<reference evidence="2" key="1">
    <citation type="submission" date="2006-10" db="EMBL/GenBank/DDBJ databases">
        <authorList>
            <person name="Amadeo P."/>
            <person name="Zhao Q."/>
            <person name="Wortman J."/>
            <person name="Fraser-Liggett C."/>
            <person name="Carlton J."/>
        </authorList>
    </citation>
    <scope>NUCLEOTIDE SEQUENCE</scope>
    <source>
        <strain evidence="2">G3</strain>
    </source>
</reference>